<gene>
    <name evidence="2" type="ORF">Y1Q_0024622</name>
</gene>
<dbReference type="EMBL" id="AKHW03003627">
    <property type="protein sequence ID" value="KYO34033.1"/>
    <property type="molecule type" value="Genomic_DNA"/>
</dbReference>
<evidence type="ECO:0000313" key="3">
    <source>
        <dbReference type="Proteomes" id="UP000050525"/>
    </source>
</evidence>
<keyword evidence="3" id="KW-1185">Reference proteome</keyword>
<reference evidence="2 3" key="1">
    <citation type="journal article" date="2012" name="Genome Biol.">
        <title>Sequencing three crocodilian genomes to illuminate the evolution of archosaurs and amniotes.</title>
        <authorList>
            <person name="St John J.A."/>
            <person name="Braun E.L."/>
            <person name="Isberg S.R."/>
            <person name="Miles L.G."/>
            <person name="Chong A.Y."/>
            <person name="Gongora J."/>
            <person name="Dalzell P."/>
            <person name="Moran C."/>
            <person name="Bed'hom B."/>
            <person name="Abzhanov A."/>
            <person name="Burgess S.C."/>
            <person name="Cooksey A.M."/>
            <person name="Castoe T.A."/>
            <person name="Crawford N.G."/>
            <person name="Densmore L.D."/>
            <person name="Drew J.C."/>
            <person name="Edwards S.V."/>
            <person name="Faircloth B.C."/>
            <person name="Fujita M.K."/>
            <person name="Greenwold M.J."/>
            <person name="Hoffmann F.G."/>
            <person name="Howard J.M."/>
            <person name="Iguchi T."/>
            <person name="Janes D.E."/>
            <person name="Khan S.Y."/>
            <person name="Kohno S."/>
            <person name="de Koning A.J."/>
            <person name="Lance S.L."/>
            <person name="McCarthy F.M."/>
            <person name="McCormack J.E."/>
            <person name="Merchant M.E."/>
            <person name="Peterson D.G."/>
            <person name="Pollock D.D."/>
            <person name="Pourmand N."/>
            <person name="Raney B.J."/>
            <person name="Roessler K.A."/>
            <person name="Sanford J.R."/>
            <person name="Sawyer R.H."/>
            <person name="Schmidt C.J."/>
            <person name="Triplett E.W."/>
            <person name="Tuberville T.D."/>
            <person name="Venegas-Anaya M."/>
            <person name="Howard J.T."/>
            <person name="Jarvis E.D."/>
            <person name="Guillette L.J.Jr."/>
            <person name="Glenn T.C."/>
            <person name="Green R.E."/>
            <person name="Ray D.A."/>
        </authorList>
    </citation>
    <scope>NUCLEOTIDE SEQUENCE [LARGE SCALE GENOMIC DNA]</scope>
    <source>
        <strain evidence="2">KSC_2009_1</strain>
    </source>
</reference>
<name>A0A151NB29_ALLMI</name>
<evidence type="ECO:0000313" key="2">
    <source>
        <dbReference type="EMBL" id="KYO34033.1"/>
    </source>
</evidence>
<comment type="caution">
    <text evidence="2">The sequence shown here is derived from an EMBL/GenBank/DDBJ whole genome shotgun (WGS) entry which is preliminary data.</text>
</comment>
<feature type="region of interest" description="Disordered" evidence="1">
    <location>
        <begin position="1"/>
        <end position="21"/>
    </location>
</feature>
<dbReference type="Proteomes" id="UP000050525">
    <property type="component" value="Unassembled WGS sequence"/>
</dbReference>
<proteinExistence type="predicted"/>
<evidence type="ECO:0000256" key="1">
    <source>
        <dbReference type="SAM" id="MobiDB-lite"/>
    </source>
</evidence>
<dbReference type="AlphaFoldDB" id="A0A151NB29"/>
<organism evidence="2 3">
    <name type="scientific">Alligator mississippiensis</name>
    <name type="common">American alligator</name>
    <dbReference type="NCBI Taxonomy" id="8496"/>
    <lineage>
        <taxon>Eukaryota</taxon>
        <taxon>Metazoa</taxon>
        <taxon>Chordata</taxon>
        <taxon>Craniata</taxon>
        <taxon>Vertebrata</taxon>
        <taxon>Euteleostomi</taxon>
        <taxon>Archelosauria</taxon>
        <taxon>Archosauria</taxon>
        <taxon>Crocodylia</taxon>
        <taxon>Alligatoridae</taxon>
        <taxon>Alligatorinae</taxon>
        <taxon>Alligator</taxon>
    </lineage>
</organism>
<sequence>MDRHMAPGCLQSSSSSPGTHPYASYVISTSGNEVSGNQVTTWNAFTLVTEVFQLQGCTMPNVKPLSLGNCGYCVLQDLGRYESPRPHRALGSSLTCNQCGESHNRQGFQSPLRLTHS</sequence>
<accession>A0A151NB29</accession>
<protein>
    <submittedName>
        <fullName evidence="2">Uncharacterized protein</fullName>
    </submittedName>
</protein>